<proteinExistence type="predicted"/>
<dbReference type="Proteomes" id="UP000533269">
    <property type="component" value="Unassembled WGS sequence"/>
</dbReference>
<dbReference type="GO" id="GO:1990189">
    <property type="term" value="F:protein N-terminal-serine acetyltransferase activity"/>
    <property type="evidence" value="ECO:0007669"/>
    <property type="project" value="TreeGrafter"/>
</dbReference>
<reference evidence="2 3" key="2">
    <citation type="submission" date="2020-08" db="EMBL/GenBank/DDBJ databases">
        <authorList>
            <person name="Partida-Martinez L."/>
            <person name="Huntemann M."/>
            <person name="Clum A."/>
            <person name="Wang J."/>
            <person name="Palaniappan K."/>
            <person name="Ritter S."/>
            <person name="Chen I.-M."/>
            <person name="Stamatis D."/>
            <person name="Reddy T."/>
            <person name="O'Malley R."/>
            <person name="Daum C."/>
            <person name="Shapiro N."/>
            <person name="Ivanova N."/>
            <person name="Kyrpides N."/>
            <person name="Woyke T."/>
        </authorList>
    </citation>
    <scope>NUCLEOTIDE SEQUENCE [LARGE SCALE GENOMIC DNA]</scope>
    <source>
        <strain evidence="2 3">AS2.23</strain>
    </source>
</reference>
<dbReference type="Gene3D" id="3.40.630.30">
    <property type="match status" value="1"/>
</dbReference>
<dbReference type="RefSeq" id="WP_183390039.1">
    <property type="nucleotide sequence ID" value="NZ_JACHVY010000001.1"/>
</dbReference>
<evidence type="ECO:0000313" key="2">
    <source>
        <dbReference type="EMBL" id="MBB2899370.1"/>
    </source>
</evidence>
<dbReference type="AlphaFoldDB" id="A0A7W4XVQ7"/>
<reference evidence="2 3" key="1">
    <citation type="submission" date="2020-08" db="EMBL/GenBank/DDBJ databases">
        <title>The Agave Microbiome: Exploring the role of microbial communities in plant adaptations to desert environments.</title>
        <authorList>
            <person name="Partida-Martinez L.P."/>
        </authorList>
    </citation>
    <scope>NUCLEOTIDE SEQUENCE [LARGE SCALE GENOMIC DNA]</scope>
    <source>
        <strain evidence="2 3">AS2.23</strain>
    </source>
</reference>
<protein>
    <submittedName>
        <fullName evidence="2">RimJ/RimL family protein N-acetyltransferase</fullName>
    </submittedName>
</protein>
<dbReference type="InterPro" id="IPR000182">
    <property type="entry name" value="GNAT_dom"/>
</dbReference>
<dbReference type="SUPFAM" id="SSF55729">
    <property type="entry name" value="Acyl-CoA N-acyltransferases (Nat)"/>
    <property type="match status" value="1"/>
</dbReference>
<dbReference type="PANTHER" id="PTHR43441">
    <property type="entry name" value="RIBOSOMAL-PROTEIN-SERINE ACETYLTRANSFERASE"/>
    <property type="match status" value="1"/>
</dbReference>
<name>A0A7W4XVQ7_KINRA</name>
<feature type="domain" description="N-acetyltransferase" evidence="1">
    <location>
        <begin position="9"/>
        <end position="172"/>
    </location>
</feature>
<organism evidence="2 3">
    <name type="scientific">Kineococcus radiotolerans</name>
    <dbReference type="NCBI Taxonomy" id="131568"/>
    <lineage>
        <taxon>Bacteria</taxon>
        <taxon>Bacillati</taxon>
        <taxon>Actinomycetota</taxon>
        <taxon>Actinomycetes</taxon>
        <taxon>Kineosporiales</taxon>
        <taxon>Kineosporiaceae</taxon>
        <taxon>Kineococcus</taxon>
    </lineage>
</organism>
<accession>A0A7W4XVQ7</accession>
<keyword evidence="2" id="KW-0808">Transferase</keyword>
<sequence length="172" mass="18510">MRELVTERLLLRGFVPDDVEAVHAYAGDPEVCRYTDWGPNTLARSQASIDDVCAAPAAGELEPVTWAVTVAGNVVGACSVTVTSVEHRRGVMGCVVARAHWGRGYATEAAAGVLRFARADLGLVRVEATCRPGNVASQRVLEKIGMQREGLLRSHLLVRGRREDSLLFAAVD</sequence>
<dbReference type="GO" id="GO:0005737">
    <property type="term" value="C:cytoplasm"/>
    <property type="evidence" value="ECO:0007669"/>
    <property type="project" value="TreeGrafter"/>
</dbReference>
<dbReference type="InterPro" id="IPR016181">
    <property type="entry name" value="Acyl_CoA_acyltransferase"/>
</dbReference>
<dbReference type="InterPro" id="IPR051908">
    <property type="entry name" value="Ribosomal_N-acetyltransferase"/>
</dbReference>
<gene>
    <name evidence="2" type="ORF">FHR75_000158</name>
</gene>
<evidence type="ECO:0000313" key="3">
    <source>
        <dbReference type="Proteomes" id="UP000533269"/>
    </source>
</evidence>
<dbReference type="PROSITE" id="PS51186">
    <property type="entry name" value="GNAT"/>
    <property type="match status" value="1"/>
</dbReference>
<dbReference type="EMBL" id="JACHVY010000001">
    <property type="protein sequence ID" value="MBB2899370.1"/>
    <property type="molecule type" value="Genomic_DNA"/>
</dbReference>
<comment type="caution">
    <text evidence="2">The sequence shown here is derived from an EMBL/GenBank/DDBJ whole genome shotgun (WGS) entry which is preliminary data.</text>
</comment>
<dbReference type="PANTHER" id="PTHR43441:SF11">
    <property type="entry name" value="RIBOSOMAL-PROTEIN-SERINE ACETYLTRANSFERASE"/>
    <property type="match status" value="1"/>
</dbReference>
<evidence type="ECO:0000259" key="1">
    <source>
        <dbReference type="PROSITE" id="PS51186"/>
    </source>
</evidence>
<dbReference type="GO" id="GO:0008999">
    <property type="term" value="F:protein-N-terminal-alanine acetyltransferase activity"/>
    <property type="evidence" value="ECO:0007669"/>
    <property type="project" value="TreeGrafter"/>
</dbReference>
<dbReference type="Pfam" id="PF13302">
    <property type="entry name" value="Acetyltransf_3"/>
    <property type="match status" value="1"/>
</dbReference>